<sequence length="70" mass="7835">MPRCSILERNKLPMKISLDDRGRMESMDEELHENGDGTGFGRFVAGGSKSLSLCHKWFKKSASLLKPVPN</sequence>
<proteinExistence type="predicted"/>
<dbReference type="EMBL" id="VIEB01000871">
    <property type="protein sequence ID" value="TQD79145.1"/>
    <property type="molecule type" value="Genomic_DNA"/>
</dbReference>
<name>A0A540KY34_MALBA</name>
<dbReference type="AlphaFoldDB" id="A0A540KY34"/>
<gene>
    <name evidence="1" type="ORF">C1H46_035305</name>
</gene>
<keyword evidence="2" id="KW-1185">Reference proteome</keyword>
<comment type="caution">
    <text evidence="1">The sequence shown here is derived from an EMBL/GenBank/DDBJ whole genome shotgun (WGS) entry which is preliminary data.</text>
</comment>
<protein>
    <submittedName>
        <fullName evidence="1">Uncharacterized protein</fullName>
    </submittedName>
</protein>
<evidence type="ECO:0000313" key="1">
    <source>
        <dbReference type="EMBL" id="TQD79145.1"/>
    </source>
</evidence>
<evidence type="ECO:0000313" key="2">
    <source>
        <dbReference type="Proteomes" id="UP000315295"/>
    </source>
</evidence>
<accession>A0A540KY34</accession>
<organism evidence="1 2">
    <name type="scientific">Malus baccata</name>
    <name type="common">Siberian crab apple</name>
    <name type="synonym">Pyrus baccata</name>
    <dbReference type="NCBI Taxonomy" id="106549"/>
    <lineage>
        <taxon>Eukaryota</taxon>
        <taxon>Viridiplantae</taxon>
        <taxon>Streptophyta</taxon>
        <taxon>Embryophyta</taxon>
        <taxon>Tracheophyta</taxon>
        <taxon>Spermatophyta</taxon>
        <taxon>Magnoliopsida</taxon>
        <taxon>eudicotyledons</taxon>
        <taxon>Gunneridae</taxon>
        <taxon>Pentapetalae</taxon>
        <taxon>rosids</taxon>
        <taxon>fabids</taxon>
        <taxon>Rosales</taxon>
        <taxon>Rosaceae</taxon>
        <taxon>Amygdaloideae</taxon>
        <taxon>Maleae</taxon>
        <taxon>Malus</taxon>
    </lineage>
</organism>
<dbReference type="Proteomes" id="UP000315295">
    <property type="component" value="Unassembled WGS sequence"/>
</dbReference>
<reference evidence="1 2" key="1">
    <citation type="journal article" date="2019" name="G3 (Bethesda)">
        <title>Sequencing of a Wild Apple (Malus baccata) Genome Unravels the Differences Between Cultivated and Wild Apple Species Regarding Disease Resistance and Cold Tolerance.</title>
        <authorList>
            <person name="Chen X."/>
        </authorList>
    </citation>
    <scope>NUCLEOTIDE SEQUENCE [LARGE SCALE GENOMIC DNA]</scope>
    <source>
        <strain evidence="2">cv. Shandingzi</strain>
        <tissue evidence="1">Leaves</tissue>
    </source>
</reference>